<reference evidence="5" key="2">
    <citation type="submission" date="2022-03" db="EMBL/GenBank/DDBJ databases">
        <title>Genome Encyclopedia of Bacteria and Archaea VI: Functional Genomics of Type Strains.</title>
        <authorList>
            <person name="Whitman W."/>
        </authorList>
    </citation>
    <scope>NUCLEOTIDE SEQUENCE</scope>
    <source>
        <strain evidence="5">HSC-15S17</strain>
    </source>
</reference>
<dbReference type="Proteomes" id="UP001155901">
    <property type="component" value="Unassembled WGS sequence"/>
</dbReference>
<evidence type="ECO:0000313" key="4">
    <source>
        <dbReference type="EMBL" id="MBV6324060.1"/>
    </source>
</evidence>
<dbReference type="Pfam" id="PF03411">
    <property type="entry name" value="Peptidase_M74"/>
    <property type="match status" value="1"/>
</dbReference>
<dbReference type="GO" id="GO:0004252">
    <property type="term" value="F:serine-type endopeptidase activity"/>
    <property type="evidence" value="ECO:0007669"/>
    <property type="project" value="InterPro"/>
</dbReference>
<dbReference type="GO" id="GO:0006508">
    <property type="term" value="P:proteolysis"/>
    <property type="evidence" value="ECO:0007669"/>
    <property type="project" value="UniProtKB-KW"/>
</dbReference>
<comment type="caution">
    <text evidence="4">The sequence shown here is derived from an EMBL/GenBank/DDBJ whole genome shotgun (WGS) entry which is preliminary data.</text>
</comment>
<dbReference type="GO" id="GO:0046872">
    <property type="term" value="F:metal ion binding"/>
    <property type="evidence" value="ECO:0007669"/>
    <property type="project" value="UniProtKB-KW"/>
</dbReference>
<dbReference type="EMBL" id="JAHTGR010000014">
    <property type="protein sequence ID" value="MBV6324060.1"/>
    <property type="molecule type" value="Genomic_DNA"/>
</dbReference>
<keyword evidence="3" id="KW-0378">Hydrolase</keyword>
<evidence type="ECO:0000256" key="3">
    <source>
        <dbReference type="ARBA" id="ARBA00022801"/>
    </source>
</evidence>
<dbReference type="AlphaFoldDB" id="A0AA41HB08"/>
<keyword evidence="1" id="KW-0645">Protease</keyword>
<evidence type="ECO:0000313" key="5">
    <source>
        <dbReference type="EMBL" id="MCP2010957.1"/>
    </source>
</evidence>
<gene>
    <name evidence="4" type="ORF">KVP70_24280</name>
    <name evidence="5" type="ORF">L1274_004703</name>
</gene>
<reference evidence="4" key="1">
    <citation type="submission" date="2021-07" db="EMBL/GenBank/DDBJ databases">
        <title>Characterization of violacein-producing bacteria and related species.</title>
        <authorList>
            <person name="Wilson H.S."/>
            <person name="De Leon M.E."/>
        </authorList>
    </citation>
    <scope>NUCLEOTIDE SEQUENCE</scope>
    <source>
        <strain evidence="4">HSC-15S17</strain>
    </source>
</reference>
<accession>A0AA41HB08</accession>
<dbReference type="EMBL" id="JALJZU010000010">
    <property type="protein sequence ID" value="MCP2010957.1"/>
    <property type="molecule type" value="Genomic_DNA"/>
</dbReference>
<proteinExistence type="predicted"/>
<keyword evidence="7" id="KW-1185">Reference proteome</keyword>
<name>A0AA41HB08_9BURK</name>
<sequence length="160" mass="18588">MAHEQEPQDSRRYFMVPQAPEDAGYYVYGRLDGKPSKGAYQYANATMLTAIMWVEREWQLIDDRKFGVGDISLAGGPKHKDHASHRSGLEVDIRPIRKDGKHEPCKWWDAEYDHDATQRLIELFCIYTPVILVYFNGPNLPVVRKRIKHDDHFHVQLIAP</sequence>
<keyword evidence="2" id="KW-0479">Metal-binding</keyword>
<protein>
    <submittedName>
        <fullName evidence="4">Penicillin-insensitive murein endopeptidase</fullName>
    </submittedName>
</protein>
<dbReference type="Proteomes" id="UP001162889">
    <property type="component" value="Unassembled WGS sequence"/>
</dbReference>
<evidence type="ECO:0000313" key="6">
    <source>
        <dbReference type="Proteomes" id="UP001155901"/>
    </source>
</evidence>
<organism evidence="4 6">
    <name type="scientific">Duganella violaceipulchra</name>
    <dbReference type="NCBI Taxonomy" id="2849652"/>
    <lineage>
        <taxon>Bacteria</taxon>
        <taxon>Pseudomonadati</taxon>
        <taxon>Pseudomonadota</taxon>
        <taxon>Betaproteobacteria</taxon>
        <taxon>Burkholderiales</taxon>
        <taxon>Oxalobacteraceae</taxon>
        <taxon>Telluria group</taxon>
        <taxon>Duganella</taxon>
    </lineage>
</organism>
<dbReference type="InterPro" id="IPR005073">
    <property type="entry name" value="Peptidase_M74"/>
</dbReference>
<evidence type="ECO:0000256" key="1">
    <source>
        <dbReference type="ARBA" id="ARBA00022670"/>
    </source>
</evidence>
<dbReference type="GO" id="GO:0030288">
    <property type="term" value="C:outer membrane-bounded periplasmic space"/>
    <property type="evidence" value="ECO:0007669"/>
    <property type="project" value="InterPro"/>
</dbReference>
<evidence type="ECO:0000256" key="2">
    <source>
        <dbReference type="ARBA" id="ARBA00022723"/>
    </source>
</evidence>
<dbReference type="RefSeq" id="WP_217945005.1">
    <property type="nucleotide sequence ID" value="NZ_JAHTGR010000014.1"/>
</dbReference>
<evidence type="ECO:0000313" key="7">
    <source>
        <dbReference type="Proteomes" id="UP001162889"/>
    </source>
</evidence>